<dbReference type="Pfam" id="PF07905">
    <property type="entry name" value="PucR"/>
    <property type="match status" value="1"/>
</dbReference>
<dbReference type="AlphaFoldDB" id="A0A5R9BLY3"/>
<dbReference type="Proteomes" id="UP000310458">
    <property type="component" value="Unassembled WGS sequence"/>
</dbReference>
<evidence type="ECO:0000313" key="3">
    <source>
        <dbReference type="EMBL" id="TLQ01102.1"/>
    </source>
</evidence>
<evidence type="ECO:0008006" key="5">
    <source>
        <dbReference type="Google" id="ProtNLM"/>
    </source>
</evidence>
<dbReference type="PANTHER" id="PTHR33744">
    <property type="entry name" value="CARBOHYDRATE DIACID REGULATOR"/>
    <property type="match status" value="1"/>
</dbReference>
<sequence length="462" mass="49815">MAGGIKLDVMDARGGTLTLVEVLELDPVALGQPRLLSGVADENRSVRWAHVIGQDRPGHMLEGRELILSTLPRLAEDRPDLEDALEQYLADLDAVGAAALAVEVLPDRPRLLEALEAAARSRDAQPAAAELTPLLHFSRVVRFQQITEALHWELVARELEADGAERDGTPIWDPMVSAATNLIDDLAAPGGLPAQDMEDRVAALGMPRSARYVPLVVLLKGEPKETTSYRVAQLALGARQAAAHIRRPALVAAGQEAEICVMLAVDEPAGAFAEAGRRAVDTFCAALRTDADRRRTYGLVPRYLVGVAEQFVTLAEAPGALADAAGIARAALRVSARRPRREQNPAESATRQWWAAADLGLSGLLVHIAGQPEAEWFARRHLPVFAGEDGEQLREIVRASVRTGGNKAELARELGLSRPTLYTRISRIERLTGRPFQGESLLLLYTALLLEELTAPGDAAAP</sequence>
<dbReference type="InterPro" id="IPR012914">
    <property type="entry name" value="PucR_dom"/>
</dbReference>
<organism evidence="3 4">
    <name type="scientific">Nesterenkonia salmonea</name>
    <dbReference type="NCBI Taxonomy" id="1804987"/>
    <lineage>
        <taxon>Bacteria</taxon>
        <taxon>Bacillati</taxon>
        <taxon>Actinomycetota</taxon>
        <taxon>Actinomycetes</taxon>
        <taxon>Micrococcales</taxon>
        <taxon>Micrococcaceae</taxon>
        <taxon>Nesterenkonia</taxon>
    </lineage>
</organism>
<accession>A0A5R9BLY3</accession>
<dbReference type="Gene3D" id="1.10.10.2840">
    <property type="entry name" value="PucR C-terminal helix-turn-helix domain"/>
    <property type="match status" value="1"/>
</dbReference>
<dbReference type="InterPro" id="IPR042070">
    <property type="entry name" value="PucR_C-HTH_sf"/>
</dbReference>
<comment type="caution">
    <text evidence="3">The sequence shown here is derived from an EMBL/GenBank/DDBJ whole genome shotgun (WGS) entry which is preliminary data.</text>
</comment>
<protein>
    <recommendedName>
        <fullName evidence="5">PucR family transcriptional regulator</fullName>
    </recommendedName>
</protein>
<dbReference type="Pfam" id="PF13556">
    <property type="entry name" value="HTH_30"/>
    <property type="match status" value="1"/>
</dbReference>
<feature type="domain" description="Purine catabolism PurC-like" evidence="1">
    <location>
        <begin position="22"/>
        <end position="151"/>
    </location>
</feature>
<dbReference type="InterPro" id="IPR051448">
    <property type="entry name" value="CdaR-like_regulators"/>
</dbReference>
<evidence type="ECO:0000313" key="4">
    <source>
        <dbReference type="Proteomes" id="UP000310458"/>
    </source>
</evidence>
<dbReference type="InterPro" id="IPR009057">
    <property type="entry name" value="Homeodomain-like_sf"/>
</dbReference>
<dbReference type="InterPro" id="IPR025736">
    <property type="entry name" value="PucR_C-HTH_dom"/>
</dbReference>
<name>A0A5R9BLY3_9MICC</name>
<reference evidence="3 4" key="1">
    <citation type="submission" date="2019-05" db="EMBL/GenBank/DDBJ databases">
        <title>Nesterenkonia sp. GY074 isolated from the Southern Atlantic Ocean.</title>
        <authorList>
            <person name="Zhang G."/>
        </authorList>
    </citation>
    <scope>NUCLEOTIDE SEQUENCE [LARGE SCALE GENOMIC DNA]</scope>
    <source>
        <strain evidence="3 4">GY074</strain>
    </source>
</reference>
<gene>
    <name evidence="3" type="ORF">FEF26_01295</name>
</gene>
<proteinExistence type="predicted"/>
<evidence type="ECO:0000259" key="1">
    <source>
        <dbReference type="Pfam" id="PF07905"/>
    </source>
</evidence>
<dbReference type="PANTHER" id="PTHR33744:SF15">
    <property type="entry name" value="CARBOHYDRATE DIACID REGULATOR"/>
    <property type="match status" value="1"/>
</dbReference>
<dbReference type="EMBL" id="VAVZ01000002">
    <property type="protein sequence ID" value="TLQ01102.1"/>
    <property type="molecule type" value="Genomic_DNA"/>
</dbReference>
<keyword evidence="4" id="KW-1185">Reference proteome</keyword>
<dbReference type="OrthoDB" id="2973014at2"/>
<evidence type="ECO:0000259" key="2">
    <source>
        <dbReference type="Pfam" id="PF13556"/>
    </source>
</evidence>
<feature type="domain" description="PucR C-terminal helix-turn-helix" evidence="2">
    <location>
        <begin position="393"/>
        <end position="449"/>
    </location>
</feature>
<dbReference type="SUPFAM" id="SSF46689">
    <property type="entry name" value="Homeodomain-like"/>
    <property type="match status" value="1"/>
</dbReference>